<evidence type="ECO:0000256" key="5">
    <source>
        <dbReference type="ARBA" id="ARBA00022692"/>
    </source>
</evidence>
<evidence type="ECO:0000256" key="3">
    <source>
        <dbReference type="ARBA" id="ARBA00022475"/>
    </source>
</evidence>
<dbReference type="FunFam" id="3.80.10.10:FF:000041">
    <property type="entry name" value="LRR receptor-like serine/threonine-protein kinase ERECTA"/>
    <property type="match status" value="2"/>
</dbReference>
<dbReference type="SUPFAM" id="SSF52047">
    <property type="entry name" value="RNI-like"/>
    <property type="match status" value="1"/>
</dbReference>
<keyword evidence="7" id="KW-0677">Repeat</keyword>
<evidence type="ECO:0000256" key="11">
    <source>
        <dbReference type="ARBA" id="ARBA00023180"/>
    </source>
</evidence>
<dbReference type="Gene3D" id="3.30.200.20">
    <property type="entry name" value="Phosphorylase Kinase, domain 1"/>
    <property type="match status" value="1"/>
</dbReference>
<dbReference type="InterPro" id="IPR000719">
    <property type="entry name" value="Prot_kinase_dom"/>
</dbReference>
<dbReference type="GO" id="GO:0004672">
    <property type="term" value="F:protein kinase activity"/>
    <property type="evidence" value="ECO:0007669"/>
    <property type="project" value="InterPro"/>
</dbReference>
<feature type="domain" description="Protein kinase" evidence="12">
    <location>
        <begin position="44"/>
        <end position="319"/>
    </location>
</feature>
<dbReference type="SUPFAM" id="SSF52058">
    <property type="entry name" value="L domain-like"/>
    <property type="match status" value="2"/>
</dbReference>
<comment type="similarity">
    <text evidence="2">Belongs to the RLP family.</text>
</comment>
<dbReference type="PANTHER" id="PTHR48061">
    <property type="entry name" value="LEUCINE-RICH REPEAT RECEPTOR PROTEIN KINASE EMS1-LIKE-RELATED"/>
    <property type="match status" value="1"/>
</dbReference>
<evidence type="ECO:0000256" key="4">
    <source>
        <dbReference type="ARBA" id="ARBA00022614"/>
    </source>
</evidence>
<evidence type="ECO:0000313" key="14">
    <source>
        <dbReference type="Proteomes" id="UP001374535"/>
    </source>
</evidence>
<gene>
    <name evidence="13" type="ORF">V8G54_019635</name>
</gene>
<evidence type="ECO:0000256" key="7">
    <source>
        <dbReference type="ARBA" id="ARBA00022737"/>
    </source>
</evidence>
<dbReference type="PRINTS" id="PR00019">
    <property type="entry name" value="LEURICHRPT"/>
</dbReference>
<keyword evidence="9" id="KW-0472">Membrane</keyword>
<dbReference type="EMBL" id="CP144695">
    <property type="protein sequence ID" value="WVZ06289.1"/>
    <property type="molecule type" value="Genomic_DNA"/>
</dbReference>
<dbReference type="Pfam" id="PF00560">
    <property type="entry name" value="LRR_1"/>
    <property type="match status" value="7"/>
</dbReference>
<evidence type="ECO:0000256" key="8">
    <source>
        <dbReference type="ARBA" id="ARBA00022989"/>
    </source>
</evidence>
<protein>
    <recommendedName>
        <fullName evidence="12">Protein kinase domain-containing protein</fullName>
    </recommendedName>
</protein>
<evidence type="ECO:0000256" key="2">
    <source>
        <dbReference type="ARBA" id="ARBA00009592"/>
    </source>
</evidence>
<name>A0AAQ3RVR7_VIGMU</name>
<dbReference type="PROSITE" id="PS51450">
    <property type="entry name" value="LRR"/>
    <property type="match status" value="1"/>
</dbReference>
<keyword evidence="5" id="KW-0812">Transmembrane</keyword>
<dbReference type="SUPFAM" id="SSF56112">
    <property type="entry name" value="Protein kinase-like (PK-like)"/>
    <property type="match status" value="1"/>
</dbReference>
<dbReference type="InterPro" id="IPR003591">
    <property type="entry name" value="Leu-rich_rpt_typical-subtyp"/>
</dbReference>
<evidence type="ECO:0000256" key="6">
    <source>
        <dbReference type="ARBA" id="ARBA00022729"/>
    </source>
</evidence>
<keyword evidence="3" id="KW-1003">Cell membrane</keyword>
<dbReference type="Proteomes" id="UP001374535">
    <property type="component" value="Chromosome 6"/>
</dbReference>
<dbReference type="SMART" id="SM00369">
    <property type="entry name" value="LRR_TYP"/>
    <property type="match status" value="9"/>
</dbReference>
<evidence type="ECO:0000256" key="10">
    <source>
        <dbReference type="ARBA" id="ARBA00023170"/>
    </source>
</evidence>
<dbReference type="InterPro" id="IPR008266">
    <property type="entry name" value="Tyr_kinase_AS"/>
</dbReference>
<accession>A0AAQ3RVR7</accession>
<dbReference type="Pfam" id="PF07714">
    <property type="entry name" value="PK_Tyr_Ser-Thr"/>
    <property type="match status" value="1"/>
</dbReference>
<dbReference type="PROSITE" id="PS50011">
    <property type="entry name" value="PROTEIN_KINASE_DOM"/>
    <property type="match status" value="1"/>
</dbReference>
<keyword evidence="11" id="KW-0325">Glycoprotein</keyword>
<evidence type="ECO:0000259" key="12">
    <source>
        <dbReference type="PROSITE" id="PS50011"/>
    </source>
</evidence>
<evidence type="ECO:0000256" key="9">
    <source>
        <dbReference type="ARBA" id="ARBA00023136"/>
    </source>
</evidence>
<dbReference type="FunFam" id="3.80.10.10:FF:000095">
    <property type="entry name" value="LRR receptor-like serine/threonine-protein kinase GSO1"/>
    <property type="match status" value="2"/>
</dbReference>
<dbReference type="GO" id="GO:0005524">
    <property type="term" value="F:ATP binding"/>
    <property type="evidence" value="ECO:0007669"/>
    <property type="project" value="InterPro"/>
</dbReference>
<dbReference type="PROSITE" id="PS00109">
    <property type="entry name" value="PROTEIN_KINASE_TYR"/>
    <property type="match status" value="1"/>
</dbReference>
<dbReference type="Pfam" id="PF13855">
    <property type="entry name" value="LRR_8"/>
    <property type="match status" value="1"/>
</dbReference>
<keyword evidence="14" id="KW-1185">Reference proteome</keyword>
<dbReference type="AlphaFoldDB" id="A0AAQ3RVR7"/>
<evidence type="ECO:0000313" key="13">
    <source>
        <dbReference type="EMBL" id="WVZ06289.1"/>
    </source>
</evidence>
<dbReference type="InterPro" id="IPR032675">
    <property type="entry name" value="LRR_dom_sf"/>
</dbReference>
<sequence length="1200" mass="135055">MFPKCLGFCGWKHTSSSQKQYPTVIQELCHQFSLTDIKKSTNNFDSTRLIGYSSFGKVYKGRLQHQDGIEYSVAITRLYAEEGNEGRDWFKKEVELLCQLRHPNCVSLIGFCNHKKEKIVVYEYMSNESLDRHILRGGKTEALSWRKRIEICIGVARGLHYLHAGLKRNIIHRDVCLRNILLDAHMEPKLAGFCRSIQGAHFMSKPKAIPIDEFTWGSYGYHPIHDFRDTTVTDKCDVFTFGLLLLEVVCGRRHSDMRRVDGFLEKPVEENINLNIKGKIVPDCWKVFIDIIQRCVNYEADERPTMVTNCRLSVSHTKCHEDESYALLKFKESFVISNVINIDLSSSHIYGTMDANSSLFHLKHLQSLDLSDNDFNHSQIPSRIGELRQLRYLNLSGANYFGEIPQEVSHLTKLLSLDLCSLFYSPDPVNLLSFNISTLRSLIQNSSNLEIIRLNYVSILSPVPDIFINLTSLKQLSLYSCELYGEFPIGIFHLPSLRSLDLGNNYHLSGKLPNFNSSAQITMLQLTSTSFYGTLPASIGNLKSLKYLLISQCKFLGFIPSTFGNLTELTYLDVGYNHFKGHLSSLLVNLTKLSTLRAGFNQFSSDTISWICKLPGITDLELDFVNIGFDSPLCSANLTQLSVLSLRYTNLSGQLPSWIMNLTSLGYMDLSGNNLQGEIPNSLFKLENLETLCLSSNLLEGELELNKFLMLKMLFFVELSLNKLSLISGKNSFNASLSHIQLLGLGSCNLKEFPKFLQNLSELSYLYVSDNNINSFPSWTWGKTSLQRLYASNNSLTGSISPLICNLKSLMHLDLSFNNLSGMVPSCLGSSMQSLQTLVLKGNKLSGSIPQRYMVASSLRMIDLSNNNLHGQLPTELVKCTMLEVIDFSHNKINDSFPCWLGTLPELKVGALGHNHLYGSIRCPATFSFPKLHIIDLSHNQFSGNFPWETIQNWKSMMASNESRLEYELHSKITLSGRVSCWSDGYSYSLTMFNKGSVLVYQNLQELYYLIAINLSSNKFSGEIPVVMGDLTGLVFLNFSNNMLTGSIPSSLGKLSNLEALDLSFNRLSGNIPLELEELTYLSYLDVSFNNLSGHIPQHKQFATFQNGSFMGNQGLCGSPLSKKCENDAGSPFVPHSASDDDDDDKDSGFFVGFNWKVVLIGYGGGLLAGLALGWTFSQEVFEWLKTVHLSFYFFLKGWF</sequence>
<comment type="subcellular location">
    <subcellularLocation>
        <location evidence="1">Cell membrane</location>
        <topology evidence="1">Single-pass type I membrane protein</topology>
    </subcellularLocation>
</comment>
<dbReference type="FunFam" id="3.30.200.20:FF:000742">
    <property type="entry name" value="Receptor-like protein kinase ANXUR2"/>
    <property type="match status" value="1"/>
</dbReference>
<dbReference type="InterPro" id="IPR046956">
    <property type="entry name" value="RLP23-like"/>
</dbReference>
<keyword evidence="10" id="KW-0675">Receptor</keyword>
<dbReference type="GO" id="GO:0005886">
    <property type="term" value="C:plasma membrane"/>
    <property type="evidence" value="ECO:0007669"/>
    <property type="project" value="UniProtKB-SubCell"/>
</dbReference>
<reference evidence="13 14" key="1">
    <citation type="journal article" date="2023" name="Life. Sci Alliance">
        <title>Evolutionary insights into 3D genome organization and epigenetic landscape of Vigna mungo.</title>
        <authorList>
            <person name="Junaid A."/>
            <person name="Singh B."/>
            <person name="Bhatia S."/>
        </authorList>
    </citation>
    <scope>NUCLEOTIDE SEQUENCE [LARGE SCALE GENOMIC DNA]</scope>
    <source>
        <strain evidence="13">Urdbean</strain>
    </source>
</reference>
<dbReference type="Gene3D" id="3.80.10.10">
    <property type="entry name" value="Ribonuclease Inhibitor"/>
    <property type="match status" value="3"/>
</dbReference>
<dbReference type="InterPro" id="IPR011009">
    <property type="entry name" value="Kinase-like_dom_sf"/>
</dbReference>
<keyword evidence="6" id="KW-0732">Signal</keyword>
<dbReference type="Gene3D" id="1.10.510.10">
    <property type="entry name" value="Transferase(Phosphotransferase) domain 1"/>
    <property type="match status" value="1"/>
</dbReference>
<proteinExistence type="inferred from homology"/>
<keyword evidence="8" id="KW-1133">Transmembrane helix</keyword>
<keyword evidence="4" id="KW-0433">Leucine-rich repeat</keyword>
<evidence type="ECO:0000256" key="1">
    <source>
        <dbReference type="ARBA" id="ARBA00004251"/>
    </source>
</evidence>
<organism evidence="13 14">
    <name type="scientific">Vigna mungo</name>
    <name type="common">Black gram</name>
    <name type="synonym">Phaseolus mungo</name>
    <dbReference type="NCBI Taxonomy" id="3915"/>
    <lineage>
        <taxon>Eukaryota</taxon>
        <taxon>Viridiplantae</taxon>
        <taxon>Streptophyta</taxon>
        <taxon>Embryophyta</taxon>
        <taxon>Tracheophyta</taxon>
        <taxon>Spermatophyta</taxon>
        <taxon>Magnoliopsida</taxon>
        <taxon>eudicotyledons</taxon>
        <taxon>Gunneridae</taxon>
        <taxon>Pentapetalae</taxon>
        <taxon>rosids</taxon>
        <taxon>fabids</taxon>
        <taxon>Fabales</taxon>
        <taxon>Fabaceae</taxon>
        <taxon>Papilionoideae</taxon>
        <taxon>50 kb inversion clade</taxon>
        <taxon>NPAAA clade</taxon>
        <taxon>indigoferoid/millettioid clade</taxon>
        <taxon>Phaseoleae</taxon>
        <taxon>Vigna</taxon>
    </lineage>
</organism>
<dbReference type="InterPro" id="IPR001611">
    <property type="entry name" value="Leu-rich_rpt"/>
</dbReference>
<dbReference type="InterPro" id="IPR001245">
    <property type="entry name" value="Ser-Thr/Tyr_kinase_cat_dom"/>
</dbReference>
<dbReference type="PANTHER" id="PTHR48061:SF12">
    <property type="entry name" value="DISEASE RESISTANCE LIKE PROTEIN"/>
    <property type="match status" value="1"/>
</dbReference>